<keyword evidence="1" id="KW-1133">Transmembrane helix</keyword>
<reference evidence="2 3" key="1">
    <citation type="submission" date="2019-03" db="EMBL/GenBank/DDBJ databases">
        <title>Genomic Encyclopedia of Type Strains, Phase III (KMG-III): the genomes of soil and plant-associated and newly described type strains.</title>
        <authorList>
            <person name="Whitman W."/>
        </authorList>
    </citation>
    <scope>NUCLEOTIDE SEQUENCE [LARGE SCALE GENOMIC DNA]</scope>
    <source>
        <strain evidence="2 3">CECT 8976</strain>
    </source>
</reference>
<dbReference type="Pfam" id="PF05137">
    <property type="entry name" value="PilN"/>
    <property type="match status" value="1"/>
</dbReference>
<name>A0A4R7B7N3_9NEIS</name>
<dbReference type="EMBL" id="SNZP01000004">
    <property type="protein sequence ID" value="TDR80780.1"/>
    <property type="molecule type" value="Genomic_DNA"/>
</dbReference>
<evidence type="ECO:0000256" key="1">
    <source>
        <dbReference type="SAM" id="Phobius"/>
    </source>
</evidence>
<protein>
    <submittedName>
        <fullName evidence="2">Fimbrial assembly protein PilN</fullName>
    </submittedName>
</protein>
<evidence type="ECO:0000313" key="2">
    <source>
        <dbReference type="EMBL" id="TDR80780.1"/>
    </source>
</evidence>
<gene>
    <name evidence="2" type="ORF">DFP86_104280</name>
</gene>
<dbReference type="Proteomes" id="UP000295611">
    <property type="component" value="Unassembled WGS sequence"/>
</dbReference>
<keyword evidence="3" id="KW-1185">Reference proteome</keyword>
<accession>A0A4R7B7N3</accession>
<keyword evidence="1" id="KW-0472">Membrane</keyword>
<comment type="caution">
    <text evidence="2">The sequence shown here is derived from an EMBL/GenBank/DDBJ whole genome shotgun (WGS) entry which is preliminary data.</text>
</comment>
<organism evidence="2 3">
    <name type="scientific">Paludibacterium purpuratum</name>
    <dbReference type="NCBI Taxonomy" id="1144873"/>
    <lineage>
        <taxon>Bacteria</taxon>
        <taxon>Pseudomonadati</taxon>
        <taxon>Pseudomonadota</taxon>
        <taxon>Betaproteobacteria</taxon>
        <taxon>Neisseriales</taxon>
        <taxon>Chromobacteriaceae</taxon>
        <taxon>Paludibacterium</taxon>
    </lineage>
</organism>
<dbReference type="InterPro" id="IPR007813">
    <property type="entry name" value="PilN"/>
</dbReference>
<dbReference type="RefSeq" id="WP_166642179.1">
    <property type="nucleotide sequence ID" value="NZ_SNZP01000004.1"/>
</dbReference>
<feature type="transmembrane region" description="Helical" evidence="1">
    <location>
        <begin position="30"/>
        <end position="52"/>
    </location>
</feature>
<dbReference type="AlphaFoldDB" id="A0A4R7B7N3"/>
<proteinExistence type="predicted"/>
<sequence>MSRAAHGRPWIELNLIGSRQAAQRQRQRQFWLALAVPQCLGLFALLAMRTVLPAPDLRPMAHKEAPPRAEYDTNWLQHWQANRAQAAELLTLLANHTPAGVMLTSLKQEDRQLTLTGLASRADGLPQLVQVLKTQTGYRRLSHKEASAGLHQSLPVQHFILVLARTESQHPAQTP</sequence>
<keyword evidence="1" id="KW-0812">Transmembrane</keyword>
<evidence type="ECO:0000313" key="3">
    <source>
        <dbReference type="Proteomes" id="UP000295611"/>
    </source>
</evidence>